<dbReference type="AlphaFoldDB" id="A0A7X1AX04"/>
<evidence type="ECO:0000256" key="4">
    <source>
        <dbReference type="ARBA" id="ARBA00022694"/>
    </source>
</evidence>
<keyword evidence="5" id="KW-0521">NADP</keyword>
<keyword evidence="9" id="KW-0547">Nucleotide-binding</keyword>
<keyword evidence="12" id="KW-1185">Reference proteome</keyword>
<dbReference type="EMBL" id="JACHVA010000053">
    <property type="protein sequence ID" value="MBC2601570.1"/>
    <property type="molecule type" value="Genomic_DNA"/>
</dbReference>
<comment type="cofactor">
    <cofactor evidence="1 7 9">
        <name>FMN</name>
        <dbReference type="ChEBI" id="CHEBI:58210"/>
    </cofactor>
</comment>
<feature type="binding site" evidence="9">
    <location>
        <position position="178"/>
    </location>
    <ligand>
        <name>FMN</name>
        <dbReference type="ChEBI" id="CHEBI:58210"/>
    </ligand>
</feature>
<evidence type="ECO:0000256" key="7">
    <source>
        <dbReference type="PIRNR" id="PIRNR006621"/>
    </source>
</evidence>
<dbReference type="EC" id="1.3.1.-" evidence="7"/>
<feature type="binding site" evidence="9">
    <location>
        <position position="77"/>
    </location>
    <ligand>
        <name>FMN</name>
        <dbReference type="ChEBI" id="CHEBI:58210"/>
    </ligand>
</feature>
<gene>
    <name evidence="11" type="ORF">H5P30_07245</name>
</gene>
<dbReference type="CDD" id="cd02801">
    <property type="entry name" value="DUS_like_FMN"/>
    <property type="match status" value="1"/>
</dbReference>
<dbReference type="PANTHER" id="PTHR45846">
    <property type="entry name" value="TRNA-DIHYDROURIDINE(47) SYNTHASE [NAD(P)(+)]-LIKE"/>
    <property type="match status" value="1"/>
</dbReference>
<name>A0A7X1AX04_9BACT</name>
<dbReference type="GO" id="GO:0003723">
    <property type="term" value="F:RNA binding"/>
    <property type="evidence" value="ECO:0007669"/>
    <property type="project" value="TreeGrafter"/>
</dbReference>
<dbReference type="PIRSF" id="PIRSF006621">
    <property type="entry name" value="Dus"/>
    <property type="match status" value="1"/>
</dbReference>
<feature type="binding site" evidence="9">
    <location>
        <position position="148"/>
    </location>
    <ligand>
        <name>FMN</name>
        <dbReference type="ChEBI" id="CHEBI:58210"/>
    </ligand>
</feature>
<evidence type="ECO:0000256" key="1">
    <source>
        <dbReference type="ARBA" id="ARBA00001917"/>
    </source>
</evidence>
<comment type="function">
    <text evidence="7">Catalyzes the synthesis of 5,6-dihydrouridine (D), a modified base found in the D-loop of most tRNAs, via the reduction of the C5-C6 double bond in target uridines.</text>
</comment>
<accession>A0A7X1AX04</accession>
<keyword evidence="4 7" id="KW-0819">tRNA processing</keyword>
<dbReference type="SUPFAM" id="SSF51395">
    <property type="entry name" value="FMN-linked oxidoreductases"/>
    <property type="match status" value="1"/>
</dbReference>
<organism evidence="11 12">
    <name type="scientific">Puniceicoccus vermicola</name>
    <dbReference type="NCBI Taxonomy" id="388746"/>
    <lineage>
        <taxon>Bacteria</taxon>
        <taxon>Pseudomonadati</taxon>
        <taxon>Verrucomicrobiota</taxon>
        <taxon>Opitutia</taxon>
        <taxon>Puniceicoccales</taxon>
        <taxon>Puniceicoccaceae</taxon>
        <taxon>Puniceicoccus</taxon>
    </lineage>
</organism>
<dbReference type="GO" id="GO:0050660">
    <property type="term" value="F:flavin adenine dinucleotide binding"/>
    <property type="evidence" value="ECO:0007669"/>
    <property type="project" value="InterPro"/>
</dbReference>
<dbReference type="InterPro" id="IPR001269">
    <property type="entry name" value="DUS_fam"/>
</dbReference>
<keyword evidence="2 7" id="KW-0285">Flavoprotein</keyword>
<comment type="similarity">
    <text evidence="7">Belongs to the dus family.</text>
</comment>
<dbReference type="InterPro" id="IPR035587">
    <property type="entry name" value="DUS-like_FMN-bd"/>
</dbReference>
<comment type="caution">
    <text evidence="11">The sequence shown here is derived from an EMBL/GenBank/DDBJ whole genome shotgun (WGS) entry which is preliminary data.</text>
</comment>
<evidence type="ECO:0000256" key="6">
    <source>
        <dbReference type="ARBA" id="ARBA00023002"/>
    </source>
</evidence>
<reference evidence="11 12" key="1">
    <citation type="submission" date="2020-07" db="EMBL/GenBank/DDBJ databases">
        <authorList>
            <person name="Feng X."/>
        </authorList>
    </citation>
    <scope>NUCLEOTIDE SEQUENCE [LARGE SCALE GENOMIC DNA]</scope>
    <source>
        <strain evidence="11 12">JCM14086</strain>
    </source>
</reference>
<dbReference type="GO" id="GO:0017150">
    <property type="term" value="F:tRNA dihydrouridine synthase activity"/>
    <property type="evidence" value="ECO:0007669"/>
    <property type="project" value="InterPro"/>
</dbReference>
<feature type="binding site" evidence="9">
    <location>
        <begin position="23"/>
        <end position="25"/>
    </location>
    <ligand>
        <name>FMN</name>
        <dbReference type="ChEBI" id="CHEBI:58210"/>
    </ligand>
</feature>
<dbReference type="InterPro" id="IPR013785">
    <property type="entry name" value="Aldolase_TIM"/>
</dbReference>
<sequence>MPSAKNSRLPWFGEGKFPLYLAPMAGFTDIAFRHLCKRFGADVMVSEFVMCEALLRDAPNVWETIEFTEFQRPMGVQIFGSEPDRMAEAAKAIEERLRPDFLDLNFGCPSEKVTRAEAGCSLLRNLPLLGKIAGAVRHALPNTPVTAKIRIGWDTDSIVASETGKILEDEGMEALAIHGRTRMQGYKGDADMEVIETVARERKIPVIANGSVEDWERIHHLANGATCAGAMIGRGALGNPWIFDRIKEFLRTGEIPPAPTLEERIEALCFFAEELLRSPLGQTRGDSVAWMRPKLKALLKDLPHSRKARVAIDQANNPTELMTVLETISARVAAL</sequence>
<dbReference type="Gene3D" id="3.20.20.70">
    <property type="entry name" value="Aldolase class I"/>
    <property type="match status" value="1"/>
</dbReference>
<dbReference type="Pfam" id="PF01207">
    <property type="entry name" value="Dus"/>
    <property type="match status" value="1"/>
</dbReference>
<feature type="active site" description="Proton donor" evidence="8">
    <location>
        <position position="108"/>
    </location>
</feature>
<dbReference type="RefSeq" id="WP_185692284.1">
    <property type="nucleotide sequence ID" value="NZ_JACHVA010000053.1"/>
</dbReference>
<dbReference type="PANTHER" id="PTHR45846:SF1">
    <property type="entry name" value="TRNA-DIHYDROURIDINE(47) SYNTHASE [NAD(P)(+)]-LIKE"/>
    <property type="match status" value="1"/>
</dbReference>
<evidence type="ECO:0000256" key="2">
    <source>
        <dbReference type="ARBA" id="ARBA00022630"/>
    </source>
</evidence>
<evidence type="ECO:0000256" key="3">
    <source>
        <dbReference type="ARBA" id="ARBA00022643"/>
    </source>
</evidence>
<feature type="binding site" evidence="9">
    <location>
        <begin position="233"/>
        <end position="234"/>
    </location>
    <ligand>
        <name>FMN</name>
        <dbReference type="ChEBI" id="CHEBI:58210"/>
    </ligand>
</feature>
<dbReference type="Proteomes" id="UP000525652">
    <property type="component" value="Unassembled WGS sequence"/>
</dbReference>
<keyword evidence="3 7" id="KW-0288">FMN</keyword>
<evidence type="ECO:0000259" key="10">
    <source>
        <dbReference type="Pfam" id="PF01207"/>
    </source>
</evidence>
<evidence type="ECO:0000313" key="11">
    <source>
        <dbReference type="EMBL" id="MBC2601570.1"/>
    </source>
</evidence>
<proteinExistence type="inferred from homology"/>
<evidence type="ECO:0000256" key="5">
    <source>
        <dbReference type="ARBA" id="ARBA00022857"/>
    </source>
</evidence>
<keyword evidence="6 7" id="KW-0560">Oxidoreductase</keyword>
<evidence type="ECO:0000313" key="12">
    <source>
        <dbReference type="Proteomes" id="UP000525652"/>
    </source>
</evidence>
<dbReference type="InterPro" id="IPR018517">
    <property type="entry name" value="tRNA_hU_synthase_CS"/>
</dbReference>
<evidence type="ECO:0000256" key="9">
    <source>
        <dbReference type="PIRSR" id="PIRSR006621-2"/>
    </source>
</evidence>
<feature type="domain" description="DUS-like FMN-binding" evidence="10">
    <location>
        <begin position="21"/>
        <end position="328"/>
    </location>
</feature>
<dbReference type="PROSITE" id="PS01136">
    <property type="entry name" value="UPF0034"/>
    <property type="match status" value="1"/>
</dbReference>
<protein>
    <recommendedName>
        <fullName evidence="7">tRNA-dihydrouridine synthase</fullName>
        <ecNumber evidence="7">1.3.1.-</ecNumber>
    </recommendedName>
</protein>
<evidence type="ECO:0000256" key="8">
    <source>
        <dbReference type="PIRSR" id="PIRSR006621-1"/>
    </source>
</evidence>